<comment type="caution">
    <text evidence="4">The sequence shown here is derived from an EMBL/GenBank/DDBJ whole genome shotgun (WGS) entry which is preliminary data.</text>
</comment>
<protein>
    <submittedName>
        <fullName evidence="4">Semaphorin-4E-like isoform X1</fullName>
    </submittedName>
</protein>
<dbReference type="AlphaFoldDB" id="A0A8J4TGG6"/>
<dbReference type="Pfam" id="PF01403">
    <property type="entry name" value="Sema"/>
    <property type="match status" value="1"/>
</dbReference>
<sequence>DTSQYSAVCTYSIQDIREVFKTKANSKPWSMSIPLQNGRRMTEMCLTPARSSSGSVLKAVNYNGEMVIIEEVQLLAHSEPVKILGLSSIV</sequence>
<evidence type="ECO:0000313" key="4">
    <source>
        <dbReference type="EMBL" id="KAF5897296.1"/>
    </source>
</evidence>
<dbReference type="Proteomes" id="UP000727407">
    <property type="component" value="Unassembled WGS sequence"/>
</dbReference>
<evidence type="ECO:0000256" key="2">
    <source>
        <dbReference type="PROSITE-ProRule" id="PRU00352"/>
    </source>
</evidence>
<dbReference type="InterPro" id="IPR015943">
    <property type="entry name" value="WD40/YVTN_repeat-like_dom_sf"/>
</dbReference>
<comment type="caution">
    <text evidence="2">Lacks conserved residue(s) required for the propagation of feature annotation.</text>
</comment>
<keyword evidence="5" id="KW-1185">Reference proteome</keyword>
<keyword evidence="1" id="KW-0325">Glycoprotein</keyword>
<dbReference type="GO" id="GO:0007399">
    <property type="term" value="P:nervous system development"/>
    <property type="evidence" value="ECO:0007669"/>
    <property type="project" value="UniProtKB-ARBA"/>
</dbReference>
<evidence type="ECO:0000259" key="3">
    <source>
        <dbReference type="PROSITE" id="PS51004"/>
    </source>
</evidence>
<organism evidence="4 5">
    <name type="scientific">Clarias magur</name>
    <name type="common">Asian catfish</name>
    <name type="synonym">Macropteronotus magur</name>
    <dbReference type="NCBI Taxonomy" id="1594786"/>
    <lineage>
        <taxon>Eukaryota</taxon>
        <taxon>Metazoa</taxon>
        <taxon>Chordata</taxon>
        <taxon>Craniata</taxon>
        <taxon>Vertebrata</taxon>
        <taxon>Euteleostomi</taxon>
        <taxon>Actinopterygii</taxon>
        <taxon>Neopterygii</taxon>
        <taxon>Teleostei</taxon>
        <taxon>Ostariophysi</taxon>
        <taxon>Siluriformes</taxon>
        <taxon>Clariidae</taxon>
        <taxon>Clarias</taxon>
    </lineage>
</organism>
<name>A0A8J4TGG6_CLAMG</name>
<reference evidence="4" key="1">
    <citation type="submission" date="2020-07" db="EMBL/GenBank/DDBJ databases">
        <title>Clarias magur genome sequencing, assembly and annotation.</title>
        <authorList>
            <person name="Kushwaha B."/>
            <person name="Kumar R."/>
            <person name="Das P."/>
            <person name="Joshi C.G."/>
            <person name="Kumar D."/>
            <person name="Nagpure N.S."/>
            <person name="Pandey M."/>
            <person name="Agarwal S."/>
            <person name="Srivastava S."/>
            <person name="Singh M."/>
            <person name="Sahoo L."/>
            <person name="Jayasankar P."/>
            <person name="Meher P.K."/>
            <person name="Koringa P.G."/>
            <person name="Iquebal M.A."/>
            <person name="Das S.P."/>
            <person name="Bit A."/>
            <person name="Patnaik S."/>
            <person name="Patel N."/>
            <person name="Shah T.M."/>
            <person name="Hinsu A."/>
            <person name="Jena J.K."/>
        </authorList>
    </citation>
    <scope>NUCLEOTIDE SEQUENCE</scope>
    <source>
        <strain evidence="4">CIFAMagur01</strain>
        <tissue evidence="4">Testis</tissue>
    </source>
</reference>
<feature type="non-terminal residue" evidence="4">
    <location>
        <position position="90"/>
    </location>
</feature>
<dbReference type="EMBL" id="QNUK01000240">
    <property type="protein sequence ID" value="KAF5897296.1"/>
    <property type="molecule type" value="Genomic_DNA"/>
</dbReference>
<dbReference type="InterPro" id="IPR036352">
    <property type="entry name" value="Semap_dom_sf"/>
</dbReference>
<dbReference type="SUPFAM" id="SSF101912">
    <property type="entry name" value="Sema domain"/>
    <property type="match status" value="1"/>
</dbReference>
<evidence type="ECO:0000256" key="1">
    <source>
        <dbReference type="ARBA" id="ARBA00023180"/>
    </source>
</evidence>
<evidence type="ECO:0000313" key="5">
    <source>
        <dbReference type="Proteomes" id="UP000727407"/>
    </source>
</evidence>
<proteinExistence type="predicted"/>
<feature type="non-terminal residue" evidence="4">
    <location>
        <position position="1"/>
    </location>
</feature>
<dbReference type="Gene3D" id="2.130.10.10">
    <property type="entry name" value="YVTN repeat-like/Quinoprotein amine dehydrogenase"/>
    <property type="match status" value="1"/>
</dbReference>
<dbReference type="InterPro" id="IPR001627">
    <property type="entry name" value="Semap_dom"/>
</dbReference>
<dbReference type="PROSITE" id="PS51004">
    <property type="entry name" value="SEMA"/>
    <property type="match status" value="1"/>
</dbReference>
<accession>A0A8J4TGG6</accession>
<feature type="domain" description="Sema" evidence="3">
    <location>
        <begin position="1"/>
        <end position="90"/>
    </location>
</feature>
<gene>
    <name evidence="4" type="primary">sema4e</name>
    <name evidence="4" type="ORF">DAT39_012988</name>
</gene>